<gene>
    <name evidence="1" type="ORF">GCM10007898_08420</name>
</gene>
<reference evidence="2" key="1">
    <citation type="journal article" date="2019" name="Int. J. Syst. Evol. Microbiol.">
        <title>The Global Catalogue of Microorganisms (GCM) 10K type strain sequencing project: providing services to taxonomists for standard genome sequencing and annotation.</title>
        <authorList>
            <consortium name="The Broad Institute Genomics Platform"/>
            <consortium name="The Broad Institute Genome Sequencing Center for Infectious Disease"/>
            <person name="Wu L."/>
            <person name="Ma J."/>
        </authorList>
    </citation>
    <scope>NUCLEOTIDE SEQUENCE [LARGE SCALE GENOMIC DNA]</scope>
    <source>
        <strain evidence="2">NBRC 111981</strain>
    </source>
</reference>
<sequence>MTTTQAIRERITHQPAGEAFTPALFAGLGSRASIDMALMRQLKAGVIERIGRGVYVVPKTNRFGMKSMPPAEQVAAVVAKSEGAIIGVHGAEAARRFGFTTQMPTQSVFYTTGSSRKIRYGKLMIRLQRVAPRKLLLADQPAGLALSALWYLGRHQVTAATFERISKRLSAAEFEALKGIKSSMPAWMAEALNQYEQGEVAWLTRRKATST</sequence>
<accession>A0ABQ5X9C6</accession>
<dbReference type="Proteomes" id="UP001156627">
    <property type="component" value="Unassembled WGS sequence"/>
</dbReference>
<evidence type="ECO:0000313" key="1">
    <source>
        <dbReference type="EMBL" id="GLQ87276.1"/>
    </source>
</evidence>
<keyword evidence="2" id="KW-1185">Reference proteome</keyword>
<dbReference type="EMBL" id="BSOA01000003">
    <property type="protein sequence ID" value="GLQ87276.1"/>
    <property type="molecule type" value="Genomic_DNA"/>
</dbReference>
<dbReference type="InterPro" id="IPR045738">
    <property type="entry name" value="DUF6088"/>
</dbReference>
<dbReference type="Pfam" id="PF19570">
    <property type="entry name" value="DUF6088"/>
    <property type="match status" value="1"/>
</dbReference>
<evidence type="ECO:0008006" key="3">
    <source>
        <dbReference type="Google" id="ProtNLM"/>
    </source>
</evidence>
<proteinExistence type="predicted"/>
<organism evidence="1 2">
    <name type="scientific">Dyella flagellata</name>
    <dbReference type="NCBI Taxonomy" id="1867833"/>
    <lineage>
        <taxon>Bacteria</taxon>
        <taxon>Pseudomonadati</taxon>
        <taxon>Pseudomonadota</taxon>
        <taxon>Gammaproteobacteria</taxon>
        <taxon>Lysobacterales</taxon>
        <taxon>Rhodanobacteraceae</taxon>
        <taxon>Dyella</taxon>
    </lineage>
</organism>
<protein>
    <recommendedName>
        <fullName evidence="3">Transcriptional regulator, AbiEi antitoxin, Type IV TA system</fullName>
    </recommendedName>
</protein>
<name>A0ABQ5X9C6_9GAMM</name>
<comment type="caution">
    <text evidence="1">The sequence shown here is derived from an EMBL/GenBank/DDBJ whole genome shotgun (WGS) entry which is preliminary data.</text>
</comment>
<dbReference type="RefSeq" id="WP_284330700.1">
    <property type="nucleotide sequence ID" value="NZ_BSOA01000003.1"/>
</dbReference>
<evidence type="ECO:0000313" key="2">
    <source>
        <dbReference type="Proteomes" id="UP001156627"/>
    </source>
</evidence>